<organism evidence="1 2">
    <name type="scientific">Paracoccus albicereus</name>
    <dbReference type="NCBI Taxonomy" id="2922394"/>
    <lineage>
        <taxon>Bacteria</taxon>
        <taxon>Pseudomonadati</taxon>
        <taxon>Pseudomonadota</taxon>
        <taxon>Alphaproteobacteria</taxon>
        <taxon>Rhodobacterales</taxon>
        <taxon>Paracoccaceae</taxon>
        <taxon>Paracoccus</taxon>
    </lineage>
</organism>
<sequence>MELLARARMSMPDKDAAERLAEAAVRKAINEIDKGRSLTSVGELLRRKLEEEIRLRAATYLQ</sequence>
<name>A0ABT1MQ67_9RHOB</name>
<evidence type="ECO:0000313" key="2">
    <source>
        <dbReference type="Proteomes" id="UP001203945"/>
    </source>
</evidence>
<evidence type="ECO:0000313" key="1">
    <source>
        <dbReference type="EMBL" id="MCQ0970452.1"/>
    </source>
</evidence>
<comment type="caution">
    <text evidence="1">The sequence shown here is derived from an EMBL/GenBank/DDBJ whole genome shotgun (WGS) entry which is preliminary data.</text>
</comment>
<proteinExistence type="predicted"/>
<gene>
    <name evidence="1" type="ORF">MLD63_08455</name>
</gene>
<keyword evidence="2" id="KW-1185">Reference proteome</keyword>
<protein>
    <submittedName>
        <fullName evidence="1">Uncharacterized protein</fullName>
    </submittedName>
</protein>
<dbReference type="Proteomes" id="UP001203945">
    <property type="component" value="Unassembled WGS sequence"/>
</dbReference>
<accession>A0ABT1MQ67</accession>
<dbReference type="EMBL" id="JAKZEU010000002">
    <property type="protein sequence ID" value="MCQ0970452.1"/>
    <property type="molecule type" value="Genomic_DNA"/>
</dbReference>
<reference evidence="1 2" key="1">
    <citation type="submission" date="2022-03" db="EMBL/GenBank/DDBJ databases">
        <authorList>
            <person name="He Y."/>
        </authorList>
    </citation>
    <scope>NUCLEOTIDE SEQUENCE [LARGE SCALE GENOMIC DNA]</scope>
    <source>
        <strain evidence="1 2">TK19116</strain>
    </source>
</reference>